<keyword evidence="4 8" id="KW-0812">Transmembrane</keyword>
<dbReference type="PANTHER" id="PTHR33452:SF1">
    <property type="entry name" value="INNER MEMBRANE PROTEIN YPHA-RELATED"/>
    <property type="match status" value="1"/>
</dbReference>
<evidence type="ECO:0000313" key="10">
    <source>
        <dbReference type="Proteomes" id="UP000274909"/>
    </source>
</evidence>
<comment type="caution">
    <text evidence="9">The sequence shown here is derived from an EMBL/GenBank/DDBJ whole genome shotgun (WGS) entry which is preliminary data.</text>
</comment>
<accession>A0A3S0WVT5</accession>
<sequence>MTTPTTESRANRDELGPLTADRSPAVPSGPGPSTSLGLLLLRLVLGAVFIAHGVQKVWINGIPATQEGFAGMGVPAPEVMAIVVAALDIGGGALLVLGLGTRIVGVLLAVNMVVAMVLVHLPAGFFATDGGYEFVLTLAVASLALALTGPGRFAIDAAFRRRNR</sequence>
<dbReference type="RefSeq" id="WP_127051110.1">
    <property type="nucleotide sequence ID" value="NZ_RZGZ01000004.1"/>
</dbReference>
<keyword evidence="3" id="KW-1003">Cell membrane</keyword>
<dbReference type="InterPro" id="IPR032808">
    <property type="entry name" value="DoxX"/>
</dbReference>
<comment type="subcellular location">
    <subcellularLocation>
        <location evidence="1">Cell membrane</location>
        <topology evidence="1">Multi-pass membrane protein</topology>
    </subcellularLocation>
</comment>
<dbReference type="AlphaFoldDB" id="A0A3S0WVT5"/>
<feature type="transmembrane region" description="Helical" evidence="8">
    <location>
        <begin position="134"/>
        <end position="155"/>
    </location>
</feature>
<evidence type="ECO:0000256" key="1">
    <source>
        <dbReference type="ARBA" id="ARBA00004651"/>
    </source>
</evidence>
<feature type="region of interest" description="Disordered" evidence="7">
    <location>
        <begin position="1"/>
        <end position="29"/>
    </location>
</feature>
<dbReference type="Proteomes" id="UP000274909">
    <property type="component" value="Unassembled WGS sequence"/>
</dbReference>
<gene>
    <name evidence="9" type="ORF">ELQ94_14705</name>
</gene>
<evidence type="ECO:0000256" key="4">
    <source>
        <dbReference type="ARBA" id="ARBA00022692"/>
    </source>
</evidence>
<keyword evidence="5 8" id="KW-1133">Transmembrane helix</keyword>
<evidence type="ECO:0000313" key="9">
    <source>
        <dbReference type="EMBL" id="RUQ98256.1"/>
    </source>
</evidence>
<feature type="transmembrane region" description="Helical" evidence="8">
    <location>
        <begin position="79"/>
        <end position="99"/>
    </location>
</feature>
<evidence type="ECO:0000256" key="8">
    <source>
        <dbReference type="SAM" id="Phobius"/>
    </source>
</evidence>
<comment type="similarity">
    <text evidence="2">Belongs to the DoxX family.</text>
</comment>
<dbReference type="OrthoDB" id="1122432at2"/>
<evidence type="ECO:0000256" key="2">
    <source>
        <dbReference type="ARBA" id="ARBA00006679"/>
    </source>
</evidence>
<feature type="transmembrane region" description="Helical" evidence="8">
    <location>
        <begin position="106"/>
        <end position="128"/>
    </location>
</feature>
<proteinExistence type="inferred from homology"/>
<dbReference type="Pfam" id="PF07681">
    <property type="entry name" value="DoxX"/>
    <property type="match status" value="1"/>
</dbReference>
<feature type="transmembrane region" description="Helical" evidence="8">
    <location>
        <begin position="39"/>
        <end position="59"/>
    </location>
</feature>
<dbReference type="InterPro" id="IPR051907">
    <property type="entry name" value="DoxX-like_oxidoreductase"/>
</dbReference>
<name>A0A3S0WVT5_9MICO</name>
<protein>
    <submittedName>
        <fullName evidence="9">DoxX family protein</fullName>
    </submittedName>
</protein>
<dbReference type="GO" id="GO:0005886">
    <property type="term" value="C:plasma membrane"/>
    <property type="evidence" value="ECO:0007669"/>
    <property type="project" value="UniProtKB-SubCell"/>
</dbReference>
<evidence type="ECO:0000256" key="3">
    <source>
        <dbReference type="ARBA" id="ARBA00022475"/>
    </source>
</evidence>
<evidence type="ECO:0000256" key="6">
    <source>
        <dbReference type="ARBA" id="ARBA00023136"/>
    </source>
</evidence>
<organism evidence="9 10">
    <name type="scientific">Labedella endophytica</name>
    <dbReference type="NCBI Taxonomy" id="1523160"/>
    <lineage>
        <taxon>Bacteria</taxon>
        <taxon>Bacillati</taxon>
        <taxon>Actinomycetota</taxon>
        <taxon>Actinomycetes</taxon>
        <taxon>Micrococcales</taxon>
        <taxon>Microbacteriaceae</taxon>
        <taxon>Labedella</taxon>
    </lineage>
</organism>
<dbReference type="EMBL" id="RZGZ01000004">
    <property type="protein sequence ID" value="RUQ98256.1"/>
    <property type="molecule type" value="Genomic_DNA"/>
</dbReference>
<reference evidence="9 10" key="1">
    <citation type="submission" date="2018-12" db="EMBL/GenBank/DDBJ databases">
        <authorList>
            <person name="Li F."/>
        </authorList>
    </citation>
    <scope>NUCLEOTIDE SEQUENCE [LARGE SCALE GENOMIC DNA]</scope>
    <source>
        <strain evidence="9 10">EGI 6500705</strain>
    </source>
</reference>
<evidence type="ECO:0000256" key="5">
    <source>
        <dbReference type="ARBA" id="ARBA00022989"/>
    </source>
</evidence>
<keyword evidence="6 8" id="KW-0472">Membrane</keyword>
<evidence type="ECO:0000256" key="7">
    <source>
        <dbReference type="SAM" id="MobiDB-lite"/>
    </source>
</evidence>
<dbReference type="PANTHER" id="PTHR33452">
    <property type="entry name" value="OXIDOREDUCTASE CATD-RELATED"/>
    <property type="match status" value="1"/>
</dbReference>
<keyword evidence="10" id="KW-1185">Reference proteome</keyword>